<gene>
    <name evidence="2" type="ORF">OPDIPICF_03866</name>
</gene>
<evidence type="ECO:0000256" key="1">
    <source>
        <dbReference type="SAM" id="Phobius"/>
    </source>
</evidence>
<feature type="transmembrane region" description="Helical" evidence="1">
    <location>
        <begin position="53"/>
        <end position="75"/>
    </location>
</feature>
<proteinExistence type="predicted"/>
<dbReference type="Proteomes" id="UP000441399">
    <property type="component" value="Unassembled WGS sequence"/>
</dbReference>
<dbReference type="AlphaFoldDB" id="A0A5S9NQM9"/>
<reference evidence="2 3" key="1">
    <citation type="submission" date="2019-11" db="EMBL/GenBank/DDBJ databases">
        <authorList>
            <person name="Holert J."/>
        </authorList>
    </citation>
    <scope>NUCLEOTIDE SEQUENCE [LARGE SCALE GENOMIC DNA]</scope>
    <source>
        <strain evidence="2">SB11_3</strain>
    </source>
</reference>
<evidence type="ECO:0000313" key="2">
    <source>
        <dbReference type="EMBL" id="CAA0092760.1"/>
    </source>
</evidence>
<accession>A0A5S9NQM9</accession>
<name>A0A5S9NQM9_9GAMM</name>
<keyword evidence="1" id="KW-0472">Membrane</keyword>
<organism evidence="2 3">
    <name type="scientific">BD1-7 clade bacterium</name>
    <dbReference type="NCBI Taxonomy" id="2029982"/>
    <lineage>
        <taxon>Bacteria</taxon>
        <taxon>Pseudomonadati</taxon>
        <taxon>Pseudomonadota</taxon>
        <taxon>Gammaproteobacteria</taxon>
        <taxon>Cellvibrionales</taxon>
        <taxon>Spongiibacteraceae</taxon>
        <taxon>BD1-7 clade</taxon>
    </lineage>
</organism>
<keyword evidence="3" id="KW-1185">Reference proteome</keyword>
<keyword evidence="1" id="KW-0812">Transmembrane</keyword>
<dbReference type="EMBL" id="CACSIO010000002">
    <property type="protein sequence ID" value="CAA0092760.1"/>
    <property type="molecule type" value="Genomic_DNA"/>
</dbReference>
<sequence>MKEIVSDFISGSATEKLAIISNISTILGVSVVTFVAGPFLSEFAGKEFIVSDFIISVIFYFLCLWGLLALIYNALKEMYKFGKEKKYAKATSEGLVLLFVIWIGIVSFPYVKHFVGDTFNVSYLLAQHASKAIKKVEGVNQEKTGEILTISGRVSLGEGVKGSDYELLLYSKSKSGIYNPVILTNFEYVFELSGSGKFVLPVDMERKYLSDAHLIIFRSSDWSLIRRSTNRSGYPESVTSMPNKSIEDLGAFIYRIET</sequence>
<feature type="transmembrane region" description="Helical" evidence="1">
    <location>
        <begin position="95"/>
        <end position="111"/>
    </location>
</feature>
<keyword evidence="1" id="KW-1133">Transmembrane helix</keyword>
<protein>
    <submittedName>
        <fullName evidence="2">Uncharacterized protein</fullName>
    </submittedName>
</protein>
<feature type="transmembrane region" description="Helical" evidence="1">
    <location>
        <begin position="20"/>
        <end position="41"/>
    </location>
</feature>
<evidence type="ECO:0000313" key="3">
    <source>
        <dbReference type="Proteomes" id="UP000441399"/>
    </source>
</evidence>